<dbReference type="AlphaFoldDB" id="A0A8J8NMD6"/>
<keyword evidence="2" id="KW-1185">Reference proteome</keyword>
<dbReference type="EMBL" id="RRYP01012919">
    <property type="protein sequence ID" value="TNV76811.1"/>
    <property type="molecule type" value="Genomic_DNA"/>
</dbReference>
<reference evidence="1" key="1">
    <citation type="submission" date="2019-06" db="EMBL/GenBank/DDBJ databases">
        <authorList>
            <person name="Zheng W."/>
        </authorList>
    </citation>
    <scope>NUCLEOTIDE SEQUENCE</scope>
    <source>
        <strain evidence="1">QDHG01</strain>
    </source>
</reference>
<dbReference type="Proteomes" id="UP000785679">
    <property type="component" value="Unassembled WGS sequence"/>
</dbReference>
<sequence>MRYCTPSNQCIPMIEECPLQPKSTEKQISHTRETGCPVNDQCQIGIKGVGFIVIAEYLTDYFFEQDTVQAALTDGGGNHVIEVSPERPCVITLINYQHRQFNMTLTGRSLAAYMLRIRYPAWQDFTELKRDSVQIGNTTKLQVQQLHQSDNRLEEVSSTAPPPVDVYQIKDIPITIQDDVTYLYIGSTSQLRGHNVTINLQWVKNLPLPYLGDPQEIVN</sequence>
<name>A0A8J8NMD6_HALGN</name>
<accession>A0A8J8NMD6</accession>
<gene>
    <name evidence="1" type="ORF">FGO68_gene6529</name>
</gene>
<comment type="caution">
    <text evidence="1">The sequence shown here is derived from an EMBL/GenBank/DDBJ whole genome shotgun (WGS) entry which is preliminary data.</text>
</comment>
<proteinExistence type="predicted"/>
<organism evidence="1 2">
    <name type="scientific">Halteria grandinella</name>
    <dbReference type="NCBI Taxonomy" id="5974"/>
    <lineage>
        <taxon>Eukaryota</taxon>
        <taxon>Sar</taxon>
        <taxon>Alveolata</taxon>
        <taxon>Ciliophora</taxon>
        <taxon>Intramacronucleata</taxon>
        <taxon>Spirotrichea</taxon>
        <taxon>Stichotrichia</taxon>
        <taxon>Sporadotrichida</taxon>
        <taxon>Halteriidae</taxon>
        <taxon>Halteria</taxon>
    </lineage>
</organism>
<evidence type="ECO:0000313" key="2">
    <source>
        <dbReference type="Proteomes" id="UP000785679"/>
    </source>
</evidence>
<protein>
    <submittedName>
        <fullName evidence="1">Uncharacterized protein</fullName>
    </submittedName>
</protein>
<evidence type="ECO:0000313" key="1">
    <source>
        <dbReference type="EMBL" id="TNV76811.1"/>
    </source>
</evidence>